<feature type="compositionally biased region" description="Low complexity" evidence="1">
    <location>
        <begin position="632"/>
        <end position="659"/>
    </location>
</feature>
<feature type="chain" id="PRO_5024348870" evidence="2">
    <location>
        <begin position="23"/>
        <end position="1050"/>
    </location>
</feature>
<feature type="compositionally biased region" description="Polar residues" evidence="1">
    <location>
        <begin position="192"/>
        <end position="226"/>
    </location>
</feature>
<feature type="signal peptide" evidence="2">
    <location>
        <begin position="1"/>
        <end position="22"/>
    </location>
</feature>
<feature type="compositionally biased region" description="Low complexity" evidence="1">
    <location>
        <begin position="295"/>
        <end position="323"/>
    </location>
</feature>
<feature type="compositionally biased region" description="Low complexity" evidence="1">
    <location>
        <begin position="523"/>
        <end position="538"/>
    </location>
</feature>
<evidence type="ECO:0000256" key="1">
    <source>
        <dbReference type="SAM" id="MobiDB-lite"/>
    </source>
</evidence>
<gene>
    <name evidence="3" type="ORF">EYC84_006885</name>
</gene>
<reference evidence="3 4" key="1">
    <citation type="submission" date="2019-06" db="EMBL/GenBank/DDBJ databases">
        <title>Genome Sequence of the Brown Rot Fungal Pathogen Monilinia fructicola.</title>
        <authorList>
            <person name="De Miccolis Angelini R.M."/>
            <person name="Landi L."/>
            <person name="Abate D."/>
            <person name="Pollastro S."/>
            <person name="Romanazzi G."/>
            <person name="Faretra F."/>
        </authorList>
    </citation>
    <scope>NUCLEOTIDE SEQUENCE [LARGE SCALE GENOMIC DNA]</scope>
    <source>
        <strain evidence="3 4">Mfrc123</strain>
    </source>
</reference>
<feature type="compositionally biased region" description="Low complexity" evidence="1">
    <location>
        <begin position="561"/>
        <end position="574"/>
    </location>
</feature>
<comment type="caution">
    <text evidence="3">The sequence shown here is derived from an EMBL/GenBank/DDBJ whole genome shotgun (WGS) entry which is preliminary data.</text>
</comment>
<feature type="compositionally biased region" description="Low complexity" evidence="1">
    <location>
        <begin position="338"/>
        <end position="361"/>
    </location>
</feature>
<feature type="compositionally biased region" description="Low complexity" evidence="1">
    <location>
        <begin position="471"/>
        <end position="480"/>
    </location>
</feature>
<accession>A0A5M9K4U2</accession>
<evidence type="ECO:0000313" key="4">
    <source>
        <dbReference type="Proteomes" id="UP000322873"/>
    </source>
</evidence>
<proteinExistence type="predicted"/>
<feature type="compositionally biased region" description="Polar residues" evidence="1">
    <location>
        <begin position="171"/>
        <end position="185"/>
    </location>
</feature>
<feature type="compositionally biased region" description="Low complexity" evidence="1">
    <location>
        <begin position="239"/>
        <end position="288"/>
    </location>
</feature>
<feature type="compositionally biased region" description="Polar residues" evidence="1">
    <location>
        <begin position="666"/>
        <end position="676"/>
    </location>
</feature>
<protein>
    <submittedName>
        <fullName evidence="3">Uncharacterized protein</fullName>
    </submittedName>
</protein>
<keyword evidence="4" id="KW-1185">Reference proteome</keyword>
<organism evidence="3 4">
    <name type="scientific">Monilinia fructicola</name>
    <name type="common">Brown rot fungus</name>
    <name type="synonym">Ciboria fructicola</name>
    <dbReference type="NCBI Taxonomy" id="38448"/>
    <lineage>
        <taxon>Eukaryota</taxon>
        <taxon>Fungi</taxon>
        <taxon>Dikarya</taxon>
        <taxon>Ascomycota</taxon>
        <taxon>Pezizomycotina</taxon>
        <taxon>Leotiomycetes</taxon>
        <taxon>Helotiales</taxon>
        <taxon>Sclerotiniaceae</taxon>
        <taxon>Monilinia</taxon>
    </lineage>
</organism>
<keyword evidence="2" id="KW-0732">Signal</keyword>
<dbReference type="AlphaFoldDB" id="A0A5M9K4U2"/>
<feature type="compositionally biased region" description="Polar residues" evidence="1">
    <location>
        <begin position="499"/>
        <end position="521"/>
    </location>
</feature>
<feature type="compositionally biased region" description="Polar residues" evidence="1">
    <location>
        <begin position="380"/>
        <end position="407"/>
    </location>
</feature>
<dbReference type="VEuPathDB" id="FungiDB:MFRU_014g00750"/>
<feature type="compositionally biased region" description="Polar residues" evidence="1">
    <location>
        <begin position="575"/>
        <end position="584"/>
    </location>
</feature>
<feature type="compositionally biased region" description="Low complexity" evidence="1">
    <location>
        <begin position="408"/>
        <end position="438"/>
    </location>
</feature>
<dbReference type="Proteomes" id="UP000322873">
    <property type="component" value="Unassembled WGS sequence"/>
</dbReference>
<evidence type="ECO:0000313" key="3">
    <source>
        <dbReference type="EMBL" id="KAA8576838.1"/>
    </source>
</evidence>
<feature type="region of interest" description="Disordered" evidence="1">
    <location>
        <begin position="143"/>
        <end position="487"/>
    </location>
</feature>
<evidence type="ECO:0000256" key="2">
    <source>
        <dbReference type="SAM" id="SignalP"/>
    </source>
</evidence>
<sequence length="1050" mass="108730">MSAIKFVLGTAFILSSISASFAATCDDQARASGDPSGDELLTFHGFDEKISNFCSEDVKGETSGSMSYSNLKISFERSDSSNSTLEHCREAFEDIISQCIKPSSPGTYGGSSSFDSGETYAIIKELYPQEPIVSANLENREVEMSNKKPAKAIPKATHKTAPKANSKTKETPATTSPEITQTAPKSTKLPKPTTQSIPTTHKSSIAKTSSPPETPKITPTSTNSKAMETVLTILESTNSNSISSKTPLSSLSWTKTSTKESPTSTDSVSKASVPASSKSSSYPTKSSVGESSIDTHSVLTSGVSSSKTSSVNSPPVTPTESTSIKSSAVSSNTQEPASRINSSSAGSSVKPSSVVYSDSSSKLATPASEVSSHIGESSSTHQISDSVESTAAKTSLDTSASATDIHTSSVPSSALSSGALSSRTQSSGSSSMKPSSSSAHTFEPTPAPTEAPVPATSPEKTGSLLSEINAVSKPSSVSSSMPEVTTGPSVISSLVLTSSNIVEPSNPIDKSSNSKGSNVVHASSITSGVSSESLTSSTQPDITRPPLTSSNLASGAVPLASESEPTSHTTSTGSLTDPAQSEITPSPLDPSASDTITSTSGPGFLSQALSIGSLAFSVATKLAPSPSNLPASETVTSSPSEETDPSETSQPETTESSPTDLALISPTLTSSPTCSVTTGGNCSACYQYSGSGDVSSSNDTTLTARDLPPSIAGRISTSHLSPKLSKRVARSFTSFDAANSCVFSAIEIPSIPDPSNLVGKAGPQTQYWYVLQDTSTNATTCPVLGFTKVTDGALASHLISPNAIGYTKAAPGISWKVDAPTVDVDSVYEPLILQEFFASKVTSNNCASFKAVFDRPDADNGGKTRLQNVWNQLPSDINPNFAGIDQKISTIKAQAFQGDSQHTSSSNDEKLAYISELAVAMAITNNDDIASIFKSTNLRIYQALIGIDAVIEAANATTTSLIKPDWASTYRTYLANLLSTRSSAINAQVSSYLNNDLGPAVRSDNVTLPDGTVSTTENSIGKGVDAFLKAYPMPDSFTFDQEKLLGFPGA</sequence>
<feature type="region of interest" description="Disordered" evidence="1">
    <location>
        <begin position="499"/>
        <end position="599"/>
    </location>
</feature>
<dbReference type="EMBL" id="VICG01000001">
    <property type="protein sequence ID" value="KAA8576838.1"/>
    <property type="molecule type" value="Genomic_DNA"/>
</dbReference>
<feature type="compositionally biased region" description="Low complexity" evidence="1">
    <location>
        <begin position="368"/>
        <end position="379"/>
    </location>
</feature>
<name>A0A5M9K4U2_MONFR</name>
<feature type="region of interest" description="Disordered" evidence="1">
    <location>
        <begin position="623"/>
        <end position="676"/>
    </location>
</feature>
<feature type="compositionally biased region" description="Polar residues" evidence="1">
    <location>
        <begin position="324"/>
        <end position="336"/>
    </location>
</feature>